<dbReference type="GO" id="GO:0031440">
    <property type="term" value="P:regulation of mRNA 3'-end processing"/>
    <property type="evidence" value="ECO:0007669"/>
    <property type="project" value="TreeGrafter"/>
</dbReference>
<dbReference type="GO" id="GO:0000977">
    <property type="term" value="F:RNA polymerase II transcription regulatory region sequence-specific DNA binding"/>
    <property type="evidence" value="ECO:0007669"/>
    <property type="project" value="TreeGrafter"/>
</dbReference>
<dbReference type="GO" id="GO:0006362">
    <property type="term" value="P:transcription elongation by RNA polymerase I"/>
    <property type="evidence" value="ECO:0007669"/>
    <property type="project" value="TreeGrafter"/>
</dbReference>
<comment type="caution">
    <text evidence="9">The sequence shown here is derived from an EMBL/GenBank/DDBJ whole genome shotgun (WGS) entry which is preliminary data.</text>
</comment>
<organism evidence="9 10">
    <name type="scientific">Podospora didyma</name>
    <dbReference type="NCBI Taxonomy" id="330526"/>
    <lineage>
        <taxon>Eukaryota</taxon>
        <taxon>Fungi</taxon>
        <taxon>Dikarya</taxon>
        <taxon>Ascomycota</taxon>
        <taxon>Pezizomycotina</taxon>
        <taxon>Sordariomycetes</taxon>
        <taxon>Sordariomycetidae</taxon>
        <taxon>Sordariales</taxon>
        <taxon>Podosporaceae</taxon>
        <taxon>Podospora</taxon>
    </lineage>
</organism>
<dbReference type="AlphaFoldDB" id="A0AAE0TV67"/>
<feature type="region of interest" description="Disordered" evidence="7">
    <location>
        <begin position="891"/>
        <end position="975"/>
    </location>
</feature>
<feature type="region of interest" description="Disordered" evidence="7">
    <location>
        <begin position="1"/>
        <end position="48"/>
    </location>
</feature>
<feature type="compositionally biased region" description="Basic residues" evidence="7">
    <location>
        <begin position="134"/>
        <end position="145"/>
    </location>
</feature>
<protein>
    <recommendedName>
        <fullName evidence="3">Transcription factor BYE1</fullName>
    </recommendedName>
</protein>
<evidence type="ECO:0000313" key="9">
    <source>
        <dbReference type="EMBL" id="KAK3380871.1"/>
    </source>
</evidence>
<feature type="region of interest" description="Disordered" evidence="7">
    <location>
        <begin position="395"/>
        <end position="461"/>
    </location>
</feature>
<feature type="compositionally biased region" description="Low complexity" evidence="7">
    <location>
        <begin position="847"/>
        <end position="873"/>
    </location>
</feature>
<dbReference type="InterPro" id="IPR055499">
    <property type="entry name" value="DUF7071"/>
</dbReference>
<accession>A0AAE0TV67</accession>
<feature type="domain" description="TFIIS central" evidence="8">
    <location>
        <begin position="264"/>
        <end position="389"/>
    </location>
</feature>
<dbReference type="InterPro" id="IPR003618">
    <property type="entry name" value="TFIIS_cen_dom"/>
</dbReference>
<feature type="compositionally biased region" description="Basic and acidic residues" evidence="7">
    <location>
        <begin position="146"/>
        <end position="158"/>
    </location>
</feature>
<dbReference type="GO" id="GO:0005634">
    <property type="term" value="C:nucleus"/>
    <property type="evidence" value="ECO:0007669"/>
    <property type="project" value="TreeGrafter"/>
</dbReference>
<evidence type="ECO:0000256" key="5">
    <source>
        <dbReference type="ARBA" id="ARBA00022771"/>
    </source>
</evidence>
<dbReference type="GO" id="GO:0031564">
    <property type="term" value="P:transcription antitermination"/>
    <property type="evidence" value="ECO:0007669"/>
    <property type="project" value="TreeGrafter"/>
</dbReference>
<dbReference type="InterPro" id="IPR011011">
    <property type="entry name" value="Znf_FYVE_PHD"/>
</dbReference>
<feature type="compositionally biased region" description="Basic and acidic residues" evidence="7">
    <location>
        <begin position="217"/>
        <end position="239"/>
    </location>
</feature>
<dbReference type="Pfam" id="PF07744">
    <property type="entry name" value="SPOC"/>
    <property type="match status" value="1"/>
</dbReference>
<dbReference type="Proteomes" id="UP001285441">
    <property type="component" value="Unassembled WGS sequence"/>
</dbReference>
<evidence type="ECO:0000256" key="7">
    <source>
        <dbReference type="SAM" id="MobiDB-lite"/>
    </source>
</evidence>
<feature type="region of interest" description="Disordered" evidence="7">
    <location>
        <begin position="702"/>
        <end position="768"/>
    </location>
</feature>
<evidence type="ECO:0000256" key="3">
    <source>
        <dbReference type="ARBA" id="ARBA00021616"/>
    </source>
</evidence>
<keyword evidence="4" id="KW-0479">Metal-binding</keyword>
<dbReference type="Pfam" id="PF07500">
    <property type="entry name" value="TFIIS_M"/>
    <property type="match status" value="1"/>
</dbReference>
<dbReference type="InterPro" id="IPR019786">
    <property type="entry name" value="Zinc_finger_PHD-type_CS"/>
</dbReference>
<dbReference type="InterPro" id="IPR036575">
    <property type="entry name" value="TFIIS_cen_dom_sf"/>
</dbReference>
<comment type="similarity">
    <text evidence="2">Belongs to the BYE1 family.</text>
</comment>
<dbReference type="PANTHER" id="PTHR11477:SF11">
    <property type="entry name" value="TRANSCRIPTION FACTOR BYE1"/>
    <property type="match status" value="1"/>
</dbReference>
<dbReference type="Pfam" id="PF20826">
    <property type="entry name" value="PHD_5"/>
    <property type="match status" value="1"/>
</dbReference>
<dbReference type="SMART" id="SM00249">
    <property type="entry name" value="PHD"/>
    <property type="match status" value="1"/>
</dbReference>
<dbReference type="Pfam" id="PF23257">
    <property type="entry name" value="DUF7071"/>
    <property type="match status" value="1"/>
</dbReference>
<feature type="region of interest" description="Disordered" evidence="7">
    <location>
        <begin position="128"/>
        <end position="244"/>
    </location>
</feature>
<feature type="compositionally biased region" description="Low complexity" evidence="7">
    <location>
        <begin position="891"/>
        <end position="902"/>
    </location>
</feature>
<feature type="compositionally biased region" description="Pro residues" evidence="7">
    <location>
        <begin position="941"/>
        <end position="962"/>
    </location>
</feature>
<evidence type="ECO:0000256" key="6">
    <source>
        <dbReference type="ARBA" id="ARBA00022833"/>
    </source>
</evidence>
<feature type="compositionally biased region" description="Low complexity" evidence="7">
    <location>
        <begin position="963"/>
        <end position="975"/>
    </location>
</feature>
<evidence type="ECO:0000256" key="2">
    <source>
        <dbReference type="ARBA" id="ARBA00011050"/>
    </source>
</evidence>
<dbReference type="PANTHER" id="PTHR11477">
    <property type="entry name" value="TRANSCRIPTION FACTOR S-II ZINC FINGER DOMAIN-CONTAINING PROTEIN"/>
    <property type="match status" value="1"/>
</dbReference>
<dbReference type="Gene3D" id="3.30.40.10">
    <property type="entry name" value="Zinc/RING finger domain, C3HC4 (zinc finger)"/>
    <property type="match status" value="1"/>
</dbReference>
<sequence length="975" mass="106411">MSEPEPRRSVRATKGQHKALDQLDQVVEAPKRRGKKGKKAPEPEEPEEEVIRCVCGATEQVEDSGEPWIACDLCAAWQHNICMGMSQYTEDLPKNYFCERCRPDQHKELIAGIARGERPWEARRKAYEDEMAEKKKKGTKKTSKKRTSDSRSDVRDESSQPPQKKLSPAPQAKPKHSPAPPSKAKQSPAPPPSKSKQSPAPPEPKKDAKPSGGTKRKTMDGPQEKEKEPKPNKIRRISENKTVAVPLYTAPNDIPTKIADLPEGRQGGAKALLKSLSNVISAGEKKGIFAPIDGVSASERAERLALEIERAIHDTHPNQTSYAHQSRTVAYNLKANPDLVPKLLSRALTPPMLAVMSSEDLASKELQKETAEMKARAEKQAIKITEDVPRIRKTHKGDEIIGDDDFIANEDVPLPPVRRPSVREPAVPRPEAGPESLARADQARSPPKPLAVNTQHSPSRADFDINKVFSSVKSPTLPQSQVRTPVVAALPSGPGVDPEVDRLLNDSSQSPPYSPSAESDPDVVWRGNLVMTSIAEFQVTAKHIGGVKLNETIDLPWDQLIPSTLRVGGRIAEEPAIVYLCSLRYSLPTDVTVVSLEPTSPSGKEEMQKLLTYFTSKKRYGVVLDKGVANVRDTYLVPVPPGTGNQPEFMLNLVDNYIPETRTEPMLLAVFVYRNDPEVVQRIHGPPDDAFARMHNLPVAGPMRSFANSPATPTPAQSGYGHPNRKSSVPNPQFSPATPQGSFFDQPSASHPPQSHQPPAPAQARQDGTLTAAEKDRLQREGEIIAREVLGHYSISPTLTFLLPQAWEMKRREWELIREIYERDPRTRDDLPYLSAALERHTAMVEQPATTQAAPLARAAPQAQALPPASAPPALQASPVALATPAPLATAVAQIPQQAEQQPLPPPSEKQQSRAQPQHPSPQLRNTPIPQPSIPQMAAAPPRPTPPTPSRQTPIPPPPIPPQVAAAAAAAGPHA</sequence>
<keyword evidence="5" id="KW-0863">Zinc-finger</keyword>
<comment type="function">
    <text evidence="1">Negative regulator of transcription elongation.</text>
</comment>
<dbReference type="GO" id="GO:0001139">
    <property type="term" value="F:RNA polymerase II complex recruiting activity"/>
    <property type="evidence" value="ECO:0007669"/>
    <property type="project" value="TreeGrafter"/>
</dbReference>
<name>A0AAE0TV67_9PEZI</name>
<reference evidence="9" key="1">
    <citation type="journal article" date="2023" name="Mol. Phylogenet. Evol.">
        <title>Genome-scale phylogeny and comparative genomics of the fungal order Sordariales.</title>
        <authorList>
            <person name="Hensen N."/>
            <person name="Bonometti L."/>
            <person name="Westerberg I."/>
            <person name="Brannstrom I.O."/>
            <person name="Guillou S."/>
            <person name="Cros-Aarteil S."/>
            <person name="Calhoun S."/>
            <person name="Haridas S."/>
            <person name="Kuo A."/>
            <person name="Mondo S."/>
            <person name="Pangilinan J."/>
            <person name="Riley R."/>
            <person name="LaButti K."/>
            <person name="Andreopoulos B."/>
            <person name="Lipzen A."/>
            <person name="Chen C."/>
            <person name="Yan M."/>
            <person name="Daum C."/>
            <person name="Ng V."/>
            <person name="Clum A."/>
            <person name="Steindorff A."/>
            <person name="Ohm R.A."/>
            <person name="Martin F."/>
            <person name="Silar P."/>
            <person name="Natvig D.O."/>
            <person name="Lalanne C."/>
            <person name="Gautier V."/>
            <person name="Ament-Velasquez S.L."/>
            <person name="Kruys A."/>
            <person name="Hutchinson M.I."/>
            <person name="Powell A.J."/>
            <person name="Barry K."/>
            <person name="Miller A.N."/>
            <person name="Grigoriev I.V."/>
            <person name="Debuchy R."/>
            <person name="Gladieux P."/>
            <person name="Hiltunen Thoren M."/>
            <person name="Johannesson H."/>
        </authorList>
    </citation>
    <scope>NUCLEOTIDE SEQUENCE</scope>
    <source>
        <strain evidence="9">CBS 232.78</strain>
    </source>
</reference>
<evidence type="ECO:0000313" key="10">
    <source>
        <dbReference type="Proteomes" id="UP001285441"/>
    </source>
</evidence>
<feature type="region of interest" description="Disordered" evidence="7">
    <location>
        <begin position="488"/>
        <end position="520"/>
    </location>
</feature>
<dbReference type="GO" id="GO:0008270">
    <property type="term" value="F:zinc ion binding"/>
    <property type="evidence" value="ECO:0007669"/>
    <property type="project" value="UniProtKB-KW"/>
</dbReference>
<dbReference type="PROSITE" id="PS51321">
    <property type="entry name" value="TFIIS_CENTRAL"/>
    <property type="match status" value="1"/>
</dbReference>
<dbReference type="SUPFAM" id="SSF46942">
    <property type="entry name" value="Elongation factor TFIIS domain 2"/>
    <property type="match status" value="1"/>
</dbReference>
<feature type="compositionally biased region" description="Polar residues" evidence="7">
    <location>
        <begin position="726"/>
        <end position="745"/>
    </location>
</feature>
<dbReference type="SMART" id="SM00510">
    <property type="entry name" value="TFS2M"/>
    <property type="match status" value="1"/>
</dbReference>
<feature type="region of interest" description="Disordered" evidence="7">
    <location>
        <begin position="845"/>
        <end position="873"/>
    </location>
</feature>
<dbReference type="InterPro" id="IPR013083">
    <property type="entry name" value="Znf_RING/FYVE/PHD"/>
</dbReference>
<dbReference type="SUPFAM" id="SSF57903">
    <property type="entry name" value="FYVE/PHD zinc finger"/>
    <property type="match status" value="1"/>
</dbReference>
<dbReference type="InterPro" id="IPR001965">
    <property type="entry name" value="Znf_PHD"/>
</dbReference>
<gene>
    <name evidence="9" type="ORF">B0H63DRAFT_193796</name>
</gene>
<dbReference type="GO" id="GO:0006368">
    <property type="term" value="P:transcription elongation by RNA polymerase II"/>
    <property type="evidence" value="ECO:0007669"/>
    <property type="project" value="TreeGrafter"/>
</dbReference>
<feature type="compositionally biased region" description="Polar residues" evidence="7">
    <location>
        <begin position="706"/>
        <end position="717"/>
    </location>
</feature>
<keyword evidence="6" id="KW-0862">Zinc</keyword>
<dbReference type="Gene3D" id="1.10.472.30">
    <property type="entry name" value="Transcription elongation factor S-II, central domain"/>
    <property type="match status" value="1"/>
</dbReference>
<dbReference type="InterPro" id="IPR012921">
    <property type="entry name" value="SPOC_C"/>
</dbReference>
<reference evidence="9" key="2">
    <citation type="submission" date="2023-06" db="EMBL/GenBank/DDBJ databases">
        <authorList>
            <consortium name="Lawrence Berkeley National Laboratory"/>
            <person name="Haridas S."/>
            <person name="Hensen N."/>
            <person name="Bonometti L."/>
            <person name="Westerberg I."/>
            <person name="Brannstrom I.O."/>
            <person name="Guillou S."/>
            <person name="Cros-Aarteil S."/>
            <person name="Calhoun S."/>
            <person name="Kuo A."/>
            <person name="Mondo S."/>
            <person name="Pangilinan J."/>
            <person name="Riley R."/>
            <person name="LaButti K."/>
            <person name="Andreopoulos B."/>
            <person name="Lipzen A."/>
            <person name="Chen C."/>
            <person name="Yanf M."/>
            <person name="Daum C."/>
            <person name="Ng V."/>
            <person name="Clum A."/>
            <person name="Steindorff A."/>
            <person name="Ohm R."/>
            <person name="Martin F."/>
            <person name="Silar P."/>
            <person name="Natvig D."/>
            <person name="Lalanne C."/>
            <person name="Gautier V."/>
            <person name="Ament-velasquez S.L."/>
            <person name="Kruys A."/>
            <person name="Hutchinson M.I."/>
            <person name="Powell A.J."/>
            <person name="Barry K."/>
            <person name="Miller A.N."/>
            <person name="Grigoriev I.V."/>
            <person name="Debuchy R."/>
            <person name="Gladieux P."/>
            <person name="Thoren M.H."/>
            <person name="Johannesson H."/>
        </authorList>
    </citation>
    <scope>NUCLEOTIDE SEQUENCE</scope>
    <source>
        <strain evidence="9">CBS 232.78</strain>
    </source>
</reference>
<proteinExistence type="inferred from homology"/>
<dbReference type="PROSITE" id="PS01359">
    <property type="entry name" value="ZF_PHD_1"/>
    <property type="match status" value="1"/>
</dbReference>
<evidence type="ECO:0000256" key="4">
    <source>
        <dbReference type="ARBA" id="ARBA00022723"/>
    </source>
</evidence>
<feature type="compositionally biased region" description="Polar residues" evidence="7">
    <location>
        <begin position="909"/>
        <end position="928"/>
    </location>
</feature>
<evidence type="ECO:0000256" key="1">
    <source>
        <dbReference type="ARBA" id="ARBA00002311"/>
    </source>
</evidence>
<keyword evidence="10" id="KW-1185">Reference proteome</keyword>
<dbReference type="CDD" id="cd21538">
    <property type="entry name" value="SPOC_TFIIS"/>
    <property type="match status" value="1"/>
</dbReference>
<dbReference type="EMBL" id="JAULSW010000005">
    <property type="protein sequence ID" value="KAK3380871.1"/>
    <property type="molecule type" value="Genomic_DNA"/>
</dbReference>
<evidence type="ECO:0000259" key="8">
    <source>
        <dbReference type="PROSITE" id="PS51321"/>
    </source>
</evidence>